<keyword evidence="2" id="KW-0479">Metal-binding</keyword>
<dbReference type="FunFam" id="3.30.160.60:FF:002381">
    <property type="entry name" value="Putative spalt protein"/>
    <property type="match status" value="1"/>
</dbReference>
<comment type="similarity">
    <text evidence="10">Belongs to the sal C2H2-type zinc-finger protein family.</text>
</comment>
<keyword evidence="4 11" id="KW-0863">Zinc-finger</keyword>
<dbReference type="PANTHER" id="PTHR23233">
    <property type="entry name" value="SAL-LIKE PROTEIN"/>
    <property type="match status" value="1"/>
</dbReference>
<dbReference type="SMART" id="SM00355">
    <property type="entry name" value="ZnF_C2H2"/>
    <property type="match status" value="5"/>
</dbReference>
<feature type="region of interest" description="Disordered" evidence="12">
    <location>
        <begin position="590"/>
        <end position="625"/>
    </location>
</feature>
<feature type="compositionally biased region" description="Low complexity" evidence="12">
    <location>
        <begin position="1072"/>
        <end position="1084"/>
    </location>
</feature>
<keyword evidence="8" id="KW-0804">Transcription</keyword>
<feature type="region of interest" description="Disordered" evidence="12">
    <location>
        <begin position="28"/>
        <end position="174"/>
    </location>
</feature>
<dbReference type="GO" id="GO:0048699">
    <property type="term" value="P:generation of neurons"/>
    <property type="evidence" value="ECO:0007669"/>
    <property type="project" value="UniProtKB-ARBA"/>
</dbReference>
<evidence type="ECO:0000256" key="7">
    <source>
        <dbReference type="ARBA" id="ARBA00023125"/>
    </source>
</evidence>
<proteinExistence type="evidence at transcript level"/>
<keyword evidence="5" id="KW-0862">Zinc</keyword>
<dbReference type="PROSITE" id="PS00028">
    <property type="entry name" value="ZINC_FINGER_C2H2_1"/>
    <property type="match status" value="5"/>
</dbReference>
<keyword evidence="6" id="KW-0805">Transcription regulation</keyword>
<dbReference type="SUPFAM" id="SSF57667">
    <property type="entry name" value="beta-beta-alpha zinc fingers"/>
    <property type="match status" value="3"/>
</dbReference>
<dbReference type="GO" id="GO:0005634">
    <property type="term" value="C:nucleus"/>
    <property type="evidence" value="ECO:0007669"/>
    <property type="project" value="UniProtKB-SubCell"/>
</dbReference>
<evidence type="ECO:0000313" key="14">
    <source>
        <dbReference type="EMBL" id="LAC26662.1"/>
    </source>
</evidence>
<keyword evidence="7" id="KW-0238">DNA-binding</keyword>
<dbReference type="GO" id="GO:0000978">
    <property type="term" value="F:RNA polymerase II cis-regulatory region sequence-specific DNA binding"/>
    <property type="evidence" value="ECO:0007669"/>
    <property type="project" value="TreeGrafter"/>
</dbReference>
<feature type="region of interest" description="Disordered" evidence="12">
    <location>
        <begin position="525"/>
        <end position="556"/>
    </location>
</feature>
<feature type="region of interest" description="Disordered" evidence="12">
    <location>
        <begin position="972"/>
        <end position="1084"/>
    </location>
</feature>
<feature type="compositionally biased region" description="Polar residues" evidence="12">
    <location>
        <begin position="104"/>
        <end position="116"/>
    </location>
</feature>
<feature type="compositionally biased region" description="Low complexity" evidence="12">
    <location>
        <begin position="1020"/>
        <end position="1034"/>
    </location>
</feature>
<dbReference type="GO" id="GO:0009791">
    <property type="term" value="P:post-embryonic development"/>
    <property type="evidence" value="ECO:0007669"/>
    <property type="project" value="UniProtKB-ARBA"/>
</dbReference>
<keyword evidence="9" id="KW-0539">Nucleus</keyword>
<dbReference type="FunFam" id="3.30.160.60:FF:000215">
    <property type="entry name" value="Spalt-like transcription factor 3"/>
    <property type="match status" value="1"/>
</dbReference>
<feature type="domain" description="C2H2-type" evidence="13">
    <location>
        <begin position="891"/>
        <end position="918"/>
    </location>
</feature>
<evidence type="ECO:0000256" key="1">
    <source>
        <dbReference type="ARBA" id="ARBA00004123"/>
    </source>
</evidence>
<evidence type="ECO:0000259" key="13">
    <source>
        <dbReference type="PROSITE" id="PS50157"/>
    </source>
</evidence>
<accession>A0A6A7G937</accession>
<evidence type="ECO:0000256" key="9">
    <source>
        <dbReference type="ARBA" id="ARBA00023242"/>
    </source>
</evidence>
<dbReference type="GO" id="GO:0008270">
    <property type="term" value="F:zinc ion binding"/>
    <property type="evidence" value="ECO:0007669"/>
    <property type="project" value="UniProtKB-KW"/>
</dbReference>
<evidence type="ECO:0000256" key="11">
    <source>
        <dbReference type="PROSITE-ProRule" id="PRU00042"/>
    </source>
</evidence>
<dbReference type="PROSITE" id="PS50157">
    <property type="entry name" value="ZINC_FINGER_C2H2_2"/>
    <property type="match status" value="5"/>
</dbReference>
<dbReference type="GO" id="GO:0001708">
    <property type="term" value="P:cell fate specification"/>
    <property type="evidence" value="ECO:0007669"/>
    <property type="project" value="UniProtKB-ARBA"/>
</dbReference>
<feature type="domain" description="C2H2-type" evidence="13">
    <location>
        <begin position="445"/>
        <end position="472"/>
    </location>
</feature>
<protein>
    <submittedName>
        <fullName evidence="14">Homeotic protein spalt-major-like</fullName>
    </submittedName>
</protein>
<reference evidence="14" key="1">
    <citation type="submission" date="2017-11" db="EMBL/GenBank/DDBJ databases">
        <title>The sensing device of the deep-sea amphipod.</title>
        <authorList>
            <person name="Kobayashi H."/>
            <person name="Nagahama T."/>
            <person name="Arai W."/>
            <person name="Sasagawa Y."/>
            <person name="Umeda M."/>
            <person name="Hayashi T."/>
            <person name="Nikaido I."/>
            <person name="Watanabe H."/>
            <person name="Oguri K."/>
            <person name="Kitazato H."/>
            <person name="Fujioka K."/>
            <person name="Kido Y."/>
            <person name="Takami H."/>
        </authorList>
    </citation>
    <scope>NUCLEOTIDE SEQUENCE</scope>
    <source>
        <tissue evidence="14">Whole body</tissue>
    </source>
</reference>
<dbReference type="FunFam" id="3.30.160.60:FF:000570">
    <property type="entry name" value="Spalt like transcription factor 3"/>
    <property type="match status" value="1"/>
</dbReference>
<feature type="compositionally biased region" description="Low complexity" evidence="12">
    <location>
        <begin position="992"/>
        <end position="1002"/>
    </location>
</feature>
<feature type="domain" description="C2H2-type" evidence="13">
    <location>
        <begin position="859"/>
        <end position="886"/>
    </location>
</feature>
<feature type="compositionally biased region" description="Basic residues" evidence="12">
    <location>
        <begin position="41"/>
        <end position="53"/>
    </location>
</feature>
<dbReference type="InterPro" id="IPR036236">
    <property type="entry name" value="Znf_C2H2_sf"/>
</dbReference>
<feature type="compositionally biased region" description="Low complexity" evidence="12">
    <location>
        <begin position="71"/>
        <end position="83"/>
    </location>
</feature>
<feature type="domain" description="C2H2-type" evidence="13">
    <location>
        <begin position="473"/>
        <end position="500"/>
    </location>
</feature>
<evidence type="ECO:0000256" key="3">
    <source>
        <dbReference type="ARBA" id="ARBA00022737"/>
    </source>
</evidence>
<dbReference type="AlphaFoldDB" id="A0A6A7G937"/>
<dbReference type="GO" id="GO:0048513">
    <property type="term" value="P:animal organ development"/>
    <property type="evidence" value="ECO:0007669"/>
    <property type="project" value="UniProtKB-ARBA"/>
</dbReference>
<evidence type="ECO:0000256" key="8">
    <source>
        <dbReference type="ARBA" id="ARBA00023163"/>
    </source>
</evidence>
<feature type="compositionally biased region" description="Pro residues" evidence="12">
    <location>
        <begin position="534"/>
        <end position="543"/>
    </location>
</feature>
<sequence length="1181" mass="131128">MPSSEDGMSPRLLDAAEASSVNAVLYSASPGGLNLTSKINNPKRKPDKSKIFRIRASEMEANDNFSTEGDPINPHSSPRISPIRSPPPNTTTNVSTSVREWCPSQDSYSKSSVHVNDNSRERGTASPRICAERISPERRNSPSVSPKPRTGQGSPKQRSRRGSPLFNQDDDNNNMKVFNARESLNSNTISSHDQINNASDNIEDKPNSSFDLVHRLIMNASRQTEPNNVPNNNIENTSNAIMAYAKLAAANSHLNGVGNPMEHNPTFLHALIALQNQQQQQKLLQLHLVNQFQTQFNEKSKLCKPQKKKSDRSSPEFLFFNNKRQTSPFTTPINNKVDDINSAGTGINDLLKRFQPPKDDEEDILHKSPTFESRLRPSSPPVIASSIATSVIQPDETPTSAAPNTLEMLQRTTNDVLNNASQGILTNRLIDDYNNSDGKDPYCKHRCRYCGKVFGSDSALQIHVRSHTGERPFKCNICGNRFTTKGNLKVHFQRHSCRFPNIKMNPNPVSEEEDKLFPPLLEKLGELDDENPAPTGPPNPFTPAPTTGACPAPPPLQPGLPFGLPPHLLAPQHFLSNKVLDNTFHGSHEEINEPKEHETSDEHVPSLSNSMEMECSGSPEPMQEDCFSDTRTVKLEQENMDVSDIHSDAEHNAEENSKELFSNPEIEHNLEGQNDESNDQNNITGDIRIRGEIELKENESIIPKEEIRDENEENETASNIHDRFLENRQLFNNTHPMPFHPMLLQRMCFPMNRPMHPGIPPFQNFCRSPMPMITIPPGVDPSKDPIIYNTLLPRPGSTDNSWEALIEVEKSDKAQQLEELRKQNATKLDPNQCVICERVLSCKSALVMHYRTHTGERPYKCKICQRTFTTKGNLKTHMGVHRAKPPMRLTHQCPVCHKKYVNALILQQHIKTHTGEPTDLSLDQIAESEIRDDYPPMPNGLPNGPFMPMPHPFLQGLLPPFVNHPLFLKDKDNIRPPQYSEDDEETFLRMPSSSRSSSSGSSEQRNAEDLSQQRENSLQPSVSPSPSDYSEISSGQLNNRSSPLLDKQTMSKSEAMESGNVDVEKNNDDENQPNNNSPQSMASNSIPLNLAASTPAHINPHAAAILGGLFPGGLPHLRPPAGLPGSALTHPSFFMQQYAVGRNSNSGGRPVLPFPMSALQIGGPPVGVQASMAPTPHVGSA</sequence>
<evidence type="ECO:0000256" key="12">
    <source>
        <dbReference type="SAM" id="MobiDB-lite"/>
    </source>
</evidence>
<evidence type="ECO:0000256" key="4">
    <source>
        <dbReference type="ARBA" id="ARBA00022771"/>
    </source>
</evidence>
<evidence type="ECO:0000256" key="5">
    <source>
        <dbReference type="ARBA" id="ARBA00022833"/>
    </source>
</evidence>
<dbReference type="GO" id="GO:0000981">
    <property type="term" value="F:DNA-binding transcription factor activity, RNA polymerase II-specific"/>
    <property type="evidence" value="ECO:0007669"/>
    <property type="project" value="TreeGrafter"/>
</dbReference>
<dbReference type="FunFam" id="3.30.160.60:FF:000025">
    <property type="entry name" value="Spalt-like transcription factor 1"/>
    <property type="match status" value="1"/>
</dbReference>
<feature type="compositionally biased region" description="Polar residues" evidence="12">
    <location>
        <begin position="1035"/>
        <end position="1052"/>
    </location>
</feature>
<dbReference type="GO" id="GO:0061061">
    <property type="term" value="P:muscle structure development"/>
    <property type="evidence" value="ECO:0007669"/>
    <property type="project" value="UniProtKB-ARBA"/>
</dbReference>
<organism evidence="14">
    <name type="scientific">Hirondellea gigas</name>
    <dbReference type="NCBI Taxonomy" id="1518452"/>
    <lineage>
        <taxon>Eukaryota</taxon>
        <taxon>Metazoa</taxon>
        <taxon>Ecdysozoa</taxon>
        <taxon>Arthropoda</taxon>
        <taxon>Crustacea</taxon>
        <taxon>Multicrustacea</taxon>
        <taxon>Malacostraca</taxon>
        <taxon>Eumalacostraca</taxon>
        <taxon>Peracarida</taxon>
        <taxon>Amphipoda</taxon>
        <taxon>Amphilochidea</taxon>
        <taxon>Lysianassida</taxon>
        <taxon>Lysianassidira</taxon>
        <taxon>Lysianassoidea</taxon>
        <taxon>Lysianassidae</taxon>
        <taxon>Hirondellea</taxon>
    </lineage>
</organism>
<dbReference type="InterPro" id="IPR051565">
    <property type="entry name" value="Sal_C2H2-zinc-finger"/>
</dbReference>
<feature type="compositionally biased region" description="Basic and acidic residues" evidence="12">
    <location>
        <begin position="130"/>
        <end position="140"/>
    </location>
</feature>
<dbReference type="GO" id="GO:0048646">
    <property type="term" value="P:anatomical structure formation involved in morphogenesis"/>
    <property type="evidence" value="ECO:0007669"/>
    <property type="project" value="UniProtKB-ARBA"/>
</dbReference>
<comment type="subcellular location">
    <subcellularLocation>
        <location evidence="1">Nucleus</location>
    </subcellularLocation>
</comment>
<feature type="compositionally biased region" description="Basic and acidic residues" evidence="12">
    <location>
        <begin position="590"/>
        <end position="604"/>
    </location>
</feature>
<feature type="domain" description="C2H2-type" evidence="13">
    <location>
        <begin position="831"/>
        <end position="858"/>
    </location>
</feature>
<evidence type="ECO:0000256" key="2">
    <source>
        <dbReference type="ARBA" id="ARBA00022723"/>
    </source>
</evidence>
<dbReference type="Pfam" id="PF00096">
    <property type="entry name" value="zf-C2H2"/>
    <property type="match status" value="2"/>
</dbReference>
<dbReference type="Gene3D" id="3.30.160.60">
    <property type="entry name" value="Classic Zinc Finger"/>
    <property type="match status" value="4"/>
</dbReference>
<dbReference type="PANTHER" id="PTHR23233:SF84">
    <property type="entry name" value="FI23031P1"/>
    <property type="match status" value="1"/>
</dbReference>
<dbReference type="Pfam" id="PF13894">
    <property type="entry name" value="zf-C2H2_4"/>
    <property type="match status" value="1"/>
</dbReference>
<keyword evidence="3" id="KW-0677">Repeat</keyword>
<evidence type="ECO:0000256" key="10">
    <source>
        <dbReference type="ARBA" id="ARBA00038474"/>
    </source>
</evidence>
<evidence type="ECO:0000256" key="6">
    <source>
        <dbReference type="ARBA" id="ARBA00023015"/>
    </source>
</evidence>
<name>A0A6A7G937_9CRUS</name>
<dbReference type="EMBL" id="IACT01007548">
    <property type="protein sequence ID" value="LAC26662.1"/>
    <property type="molecule type" value="mRNA"/>
</dbReference>
<dbReference type="InterPro" id="IPR013087">
    <property type="entry name" value="Znf_C2H2_type"/>
</dbReference>